<accession>A0ABW8TQ37</accession>
<proteinExistence type="inferred from homology"/>
<evidence type="ECO:0000313" key="4">
    <source>
        <dbReference type="EMBL" id="MFL0267804.1"/>
    </source>
</evidence>
<dbReference type="NCBIfam" id="TIGR00350">
    <property type="entry name" value="lytR_cpsA_psr"/>
    <property type="match status" value="1"/>
</dbReference>
<dbReference type="PANTHER" id="PTHR33392:SF6">
    <property type="entry name" value="POLYISOPRENYL-TEICHOIC ACID--PEPTIDOGLYCAN TEICHOIC ACID TRANSFERASE TAGU"/>
    <property type="match status" value="1"/>
</dbReference>
<protein>
    <submittedName>
        <fullName evidence="4">LCP family protein</fullName>
    </submittedName>
</protein>
<dbReference type="Proteomes" id="UP001623661">
    <property type="component" value="Unassembled WGS sequence"/>
</dbReference>
<reference evidence="4 5" key="1">
    <citation type="submission" date="2024-11" db="EMBL/GenBank/DDBJ databases">
        <authorList>
            <person name="Heng Y.C."/>
            <person name="Lim A.C.H."/>
            <person name="Lee J.K.Y."/>
            <person name="Kittelmann S."/>
        </authorList>
    </citation>
    <scope>NUCLEOTIDE SEQUENCE [LARGE SCALE GENOMIC DNA]</scope>
    <source>
        <strain evidence="4 5">WILCCON 0202</strain>
    </source>
</reference>
<dbReference type="Pfam" id="PF03816">
    <property type="entry name" value="LytR_cpsA_psr"/>
    <property type="match status" value="1"/>
</dbReference>
<dbReference type="Gene3D" id="3.40.630.190">
    <property type="entry name" value="LCP protein"/>
    <property type="match status" value="1"/>
</dbReference>
<keyword evidence="2" id="KW-0472">Membrane</keyword>
<dbReference type="InterPro" id="IPR004474">
    <property type="entry name" value="LytR_CpsA_psr"/>
</dbReference>
<comment type="similarity">
    <text evidence="1">Belongs to the LytR/CpsA/Psr (LCP) family.</text>
</comment>
<sequence>MGRIKRSHSFRDFFIIFVSLFVCISLAGAAYLYFYLDGLNHTKLEKNKVQPIAANKDEQVNILAMGTDIGTVGANSNNNPKRTDTILLINLNPSLKETNVISIPRDTLIQMNNSNKKINEANVIGGPGYLIDAVEKLLDIRVNYYSKLDYEGFRKIIDCVGPIEIKINNNMNYDDETQDLHIHFKKGDIVELNGEKAEEFFRWRENNDGTGLANGDLGRIENQHLFINKVIDKFKSPSIITKLPSILGTISNYVETNMKADEIIKYGLMLSKMDKANIKLYTIKGDPEYINGISYVIYDKSKNTELLNKLHYEAAMK</sequence>
<evidence type="ECO:0000256" key="1">
    <source>
        <dbReference type="ARBA" id="ARBA00006068"/>
    </source>
</evidence>
<keyword evidence="5" id="KW-1185">Reference proteome</keyword>
<dbReference type="InterPro" id="IPR050922">
    <property type="entry name" value="LytR/CpsA/Psr_CW_biosynth"/>
</dbReference>
<keyword evidence="2" id="KW-0812">Transmembrane</keyword>
<evidence type="ECO:0000313" key="5">
    <source>
        <dbReference type="Proteomes" id="UP001623661"/>
    </source>
</evidence>
<evidence type="ECO:0000256" key="2">
    <source>
        <dbReference type="SAM" id="Phobius"/>
    </source>
</evidence>
<organism evidence="4 5">
    <name type="scientific">Candidatus Clostridium radicumherbarum</name>
    <dbReference type="NCBI Taxonomy" id="3381662"/>
    <lineage>
        <taxon>Bacteria</taxon>
        <taxon>Bacillati</taxon>
        <taxon>Bacillota</taxon>
        <taxon>Clostridia</taxon>
        <taxon>Eubacteriales</taxon>
        <taxon>Clostridiaceae</taxon>
        <taxon>Clostridium</taxon>
    </lineage>
</organism>
<dbReference type="RefSeq" id="WP_406764397.1">
    <property type="nucleotide sequence ID" value="NZ_JBJHZY010000001.1"/>
</dbReference>
<feature type="transmembrane region" description="Helical" evidence="2">
    <location>
        <begin position="12"/>
        <end position="36"/>
    </location>
</feature>
<name>A0ABW8TQ37_9CLOT</name>
<evidence type="ECO:0000259" key="3">
    <source>
        <dbReference type="Pfam" id="PF03816"/>
    </source>
</evidence>
<keyword evidence="2" id="KW-1133">Transmembrane helix</keyword>
<feature type="domain" description="Cell envelope-related transcriptional attenuator" evidence="3">
    <location>
        <begin position="82"/>
        <end position="235"/>
    </location>
</feature>
<gene>
    <name evidence="4" type="ORF">ACJDUH_06785</name>
</gene>
<dbReference type="PANTHER" id="PTHR33392">
    <property type="entry name" value="POLYISOPRENYL-TEICHOIC ACID--PEPTIDOGLYCAN TEICHOIC ACID TRANSFERASE TAGU"/>
    <property type="match status" value="1"/>
</dbReference>
<dbReference type="EMBL" id="JBJHZY010000001">
    <property type="protein sequence ID" value="MFL0267804.1"/>
    <property type="molecule type" value="Genomic_DNA"/>
</dbReference>
<comment type="caution">
    <text evidence="4">The sequence shown here is derived from an EMBL/GenBank/DDBJ whole genome shotgun (WGS) entry which is preliminary data.</text>
</comment>